<dbReference type="PANTHER" id="PTHR16062">
    <property type="entry name" value="SWI/SNF-RELATED"/>
    <property type="match status" value="1"/>
</dbReference>
<keyword evidence="7" id="KW-0539">Nucleus</keyword>
<keyword evidence="2" id="KW-0677">Repeat</keyword>
<dbReference type="CDD" id="cd04369">
    <property type="entry name" value="Bromodomain"/>
    <property type="match status" value="2"/>
</dbReference>
<dbReference type="GO" id="GO:0006368">
    <property type="term" value="P:transcription elongation by RNA polymerase II"/>
    <property type="evidence" value="ECO:0000318"/>
    <property type="project" value="GO_Central"/>
</dbReference>
<evidence type="ECO:0000256" key="3">
    <source>
        <dbReference type="ARBA" id="ARBA00022853"/>
    </source>
</evidence>
<dbReference type="VEuPathDB" id="FungiDB:C2_00830C_A"/>
<reference evidence="12 13" key="3">
    <citation type="journal article" date="2013" name="Genome Biol.">
        <title>Assembly of a phased diploid Candida albicans genome facilitates allele-specific measurements and provides a simple model for repeat and indel structure.</title>
        <authorList>
            <person name="Muzzey D."/>
            <person name="Schwartz K."/>
            <person name="Weissman J.S."/>
            <person name="Sherlock G."/>
        </authorList>
    </citation>
    <scope>NUCLEOTIDE SEQUENCE [LARGE SCALE GENOMIC DNA]</scope>
    <source>
        <strain evidence="13">SC5314 / ATCC MYA-2876</strain>
    </source>
</reference>
<evidence type="ECO:0000256" key="4">
    <source>
        <dbReference type="ARBA" id="ARBA00023015"/>
    </source>
</evidence>
<feature type="domain" description="Bromo" evidence="10">
    <location>
        <begin position="218"/>
        <end position="296"/>
    </location>
</feature>
<dbReference type="eggNOG" id="KOG1827">
    <property type="taxonomic scope" value="Eukaryota"/>
</dbReference>
<keyword evidence="4" id="KW-0805">Transcription regulation</keyword>
<dbReference type="PANTHER" id="PTHR16062:SF19">
    <property type="entry name" value="PROTEIN POLYBROMO-1"/>
    <property type="match status" value="1"/>
</dbReference>
<evidence type="ECO:0000313" key="12">
    <source>
        <dbReference type="EMBL" id="AOW27135.1"/>
    </source>
</evidence>
<dbReference type="SUPFAM" id="SSF47370">
    <property type="entry name" value="Bromodomain"/>
    <property type="match status" value="2"/>
</dbReference>
<name>A0A1D8PG88_CANAL</name>
<feature type="compositionally biased region" description="Basic and acidic residues" evidence="9">
    <location>
        <begin position="390"/>
        <end position="405"/>
    </location>
</feature>
<evidence type="ECO:0000313" key="13">
    <source>
        <dbReference type="Proteomes" id="UP000000559"/>
    </source>
</evidence>
<feature type="region of interest" description="Disordered" evidence="9">
    <location>
        <begin position="1"/>
        <end position="28"/>
    </location>
</feature>
<dbReference type="KEGG" id="cal:CAALFM_C200830CA"/>
<keyword evidence="6" id="KW-0804">Transcription</keyword>
<dbReference type="GO" id="GO:0006338">
    <property type="term" value="P:chromatin remodeling"/>
    <property type="evidence" value="ECO:0000318"/>
    <property type="project" value="GO_Central"/>
</dbReference>
<reference evidence="12 13" key="1">
    <citation type="journal article" date="2004" name="Proc. Natl. Acad. Sci. U.S.A.">
        <title>The diploid genome sequence of Candida albicans.</title>
        <authorList>
            <person name="Jones T."/>
            <person name="Federspiel N.A."/>
            <person name="Chibana H."/>
            <person name="Dungan J."/>
            <person name="Kalman S."/>
            <person name="Magee B.B."/>
            <person name="Newport G."/>
            <person name="Thorstenson Y.R."/>
            <person name="Agabian N."/>
            <person name="Magee P.T."/>
            <person name="Davis R.W."/>
            <person name="Scherer S."/>
        </authorList>
    </citation>
    <scope>NUCLEOTIDE SEQUENCE [LARGE SCALE GENOMIC DNA]</scope>
    <source>
        <strain evidence="13">SC5314 / ATCC MYA-2876</strain>
    </source>
</reference>
<dbReference type="PHI-base" id="PHI:11028"/>
<dbReference type="GO" id="GO:0003682">
    <property type="term" value="F:chromatin binding"/>
    <property type="evidence" value="ECO:0000318"/>
    <property type="project" value="GO_Central"/>
</dbReference>
<accession>A0A1D8PG88</accession>
<evidence type="ECO:0000256" key="1">
    <source>
        <dbReference type="ARBA" id="ARBA00004123"/>
    </source>
</evidence>
<evidence type="ECO:0000256" key="7">
    <source>
        <dbReference type="ARBA" id="ARBA00023242"/>
    </source>
</evidence>
<feature type="compositionally biased region" description="Polar residues" evidence="9">
    <location>
        <begin position="373"/>
        <end position="383"/>
    </location>
</feature>
<feature type="compositionally biased region" description="Polar residues" evidence="9">
    <location>
        <begin position="8"/>
        <end position="28"/>
    </location>
</feature>
<dbReference type="EMBL" id="CP017624">
    <property type="protein sequence ID" value="AOW27135.1"/>
    <property type="molecule type" value="Genomic_DNA"/>
</dbReference>
<organism evidence="12 13">
    <name type="scientific">Candida albicans (strain SC5314 / ATCC MYA-2876)</name>
    <name type="common">Yeast</name>
    <dbReference type="NCBI Taxonomy" id="237561"/>
    <lineage>
        <taxon>Eukaryota</taxon>
        <taxon>Fungi</taxon>
        <taxon>Dikarya</taxon>
        <taxon>Ascomycota</taxon>
        <taxon>Saccharomycotina</taxon>
        <taxon>Pichiomycetes</taxon>
        <taxon>Debaryomycetaceae</taxon>
        <taxon>Candida/Lodderomyces clade</taxon>
        <taxon>Candida</taxon>
    </lineage>
</organism>
<dbReference type="Pfam" id="PF00439">
    <property type="entry name" value="Bromodomain"/>
    <property type="match status" value="2"/>
</dbReference>
<feature type="region of interest" description="Disordered" evidence="9">
    <location>
        <begin position="321"/>
        <end position="417"/>
    </location>
</feature>
<dbReference type="InterPro" id="IPR037382">
    <property type="entry name" value="Rsc/polybromo"/>
</dbReference>
<dbReference type="Proteomes" id="UP000000559">
    <property type="component" value="Chromosome 2"/>
</dbReference>
<keyword evidence="3" id="KW-0156">Chromatin regulator</keyword>
<protein>
    <recommendedName>
        <fullName evidence="10">Bromo domain-containing protein</fullName>
    </recommendedName>
</protein>
<proteinExistence type="predicted"/>
<dbReference type="CGD" id="CAL0000183980">
    <property type="gene designation" value="RSC4"/>
</dbReference>
<dbReference type="OrthoDB" id="1742084at2759"/>
<dbReference type="PRINTS" id="PR00503">
    <property type="entry name" value="BROMODOMAIN"/>
</dbReference>
<dbReference type="STRING" id="237561.A0A1D8PG88"/>
<comment type="subcellular location">
    <subcellularLocation>
        <location evidence="1">Nucleus</location>
    </subcellularLocation>
</comment>
<dbReference type="AlphaFoldDB" id="A0A1D8PG88"/>
<evidence type="ECO:0000256" key="2">
    <source>
        <dbReference type="ARBA" id="ARBA00022737"/>
    </source>
</evidence>
<keyword evidence="13" id="KW-1185">Reference proteome</keyword>
<dbReference type="SMART" id="SM00297">
    <property type="entry name" value="BROMO"/>
    <property type="match status" value="2"/>
</dbReference>
<dbReference type="InterPro" id="IPR036427">
    <property type="entry name" value="Bromodomain-like_sf"/>
</dbReference>
<gene>
    <name evidence="11" type="primary">RSC4</name>
    <name evidence="12" type="ordered locus">CAALFM_C200830CA</name>
    <name evidence="11" type="ordered locus">orf19.9589</name>
</gene>
<dbReference type="RefSeq" id="XP_719490.2">
    <property type="nucleotide sequence ID" value="XM_714397.2"/>
</dbReference>
<dbReference type="PROSITE" id="PS50014">
    <property type="entry name" value="BROMODOMAIN_2"/>
    <property type="match status" value="2"/>
</dbReference>
<dbReference type="InterPro" id="IPR001487">
    <property type="entry name" value="Bromodomain"/>
</dbReference>
<dbReference type="FunCoup" id="A0A1D8PG88">
    <property type="interactions" value="315"/>
</dbReference>
<reference evidence="12 13" key="2">
    <citation type="journal article" date="2007" name="Genome Biol.">
        <title>Assembly of the Candida albicans genome into sixteen supercontigs aligned on the eight chromosomes.</title>
        <authorList>
            <person name="van het Hoog M."/>
            <person name="Rast T.J."/>
            <person name="Martchenko M."/>
            <person name="Grindle S."/>
            <person name="Dignard D."/>
            <person name="Hogues H."/>
            <person name="Cuomo C."/>
            <person name="Berriman M."/>
            <person name="Scherer S."/>
            <person name="Magee B.B."/>
            <person name="Whiteway M."/>
            <person name="Chibana H."/>
            <person name="Nantel A."/>
            <person name="Magee P.T."/>
        </authorList>
    </citation>
    <scope>GENOME REANNOTATION</scope>
    <source>
        <strain evidence="13">SC5314 / ATCC MYA-2876</strain>
    </source>
</reference>
<sequence length="636" mass="71993">MPPKRKLSQSSAESSPVKKSTEESQNVAVTHSPQEYLDFFTSTLDMVFNLRDGDEELAPPFIKLPSKKFYPDYYHLIKQPISLNEIGKRIKTRYSGTSSREFLNDFELLLENASTYNSPDSWIVESARKIVNFVEGQVEEFESTSSTNLSTNKAADDTKKPRIKLKLKSIKKQTETETGPEFGSLVKVRKEEPLITFGRLAEFCINILNDVINHKFPNQGVLSGPFLEEVDTGVYTDYLDYVTKPMSFNTILSNLEKKKLLSPKFPLLDNLKKFHDTTTLIFSNAKAYNNEDSQIYQDAVILEEYFNEQYNKLKSRIESEADKLHPSTPKLKLNLGRIGPSVAEPQLKKKRKRSIKQEFPEEQIHEEEEDIDITQSEPTNADTQDIDEPADSKELDTSKSREVVTERNAPNTMGKTLPLLPEQNSIIQESVIFSSPAVSTNITKFVQQKSSQPATILSRDQEIKKSLFPTQPGNPIATLFSYKVPANGYTDQAHTIALPNGASPFVSFKVSLHNLLYQLKEPELIDDHGILSHLGNDDFQCKLSVNEEEVSNVADCFKEEKGEDVVLGVQYDVKLSYGLNVLSFNCKVAPALSKKIKNTFIEEEEVAGRHTRHQLQQMQKTWDVETITFYVVCTSG</sequence>
<evidence type="ECO:0000256" key="9">
    <source>
        <dbReference type="SAM" id="MobiDB-lite"/>
    </source>
</evidence>
<evidence type="ECO:0000313" key="11">
    <source>
        <dbReference type="CGD" id="CAL0000183980"/>
    </source>
</evidence>
<dbReference type="GeneID" id="3638808"/>
<dbReference type="GO" id="GO:0016586">
    <property type="term" value="C:RSC-type complex"/>
    <property type="evidence" value="ECO:0000314"/>
    <property type="project" value="CGD"/>
</dbReference>
<feature type="domain" description="Bromo" evidence="10">
    <location>
        <begin position="53"/>
        <end position="124"/>
    </location>
</feature>
<evidence type="ECO:0000256" key="8">
    <source>
        <dbReference type="PROSITE-ProRule" id="PRU00035"/>
    </source>
</evidence>
<keyword evidence="5 8" id="KW-0103">Bromodomain</keyword>
<evidence type="ECO:0000259" key="10">
    <source>
        <dbReference type="PROSITE" id="PS50014"/>
    </source>
</evidence>
<dbReference type="InParanoid" id="A0A1D8PG88"/>
<dbReference type="Gene3D" id="1.20.920.10">
    <property type="entry name" value="Bromodomain-like"/>
    <property type="match status" value="2"/>
</dbReference>
<evidence type="ECO:0000256" key="6">
    <source>
        <dbReference type="ARBA" id="ARBA00023163"/>
    </source>
</evidence>
<evidence type="ECO:0000256" key="5">
    <source>
        <dbReference type="ARBA" id="ARBA00023117"/>
    </source>
</evidence>
<dbReference type="SMR" id="A0A1D8PG88"/>